<evidence type="ECO:0000313" key="2">
    <source>
        <dbReference type="Ensembl" id="ENSCINP00000035819.1"/>
    </source>
</evidence>
<dbReference type="HOGENOM" id="CLU_2941016_0_0_1"/>
<accession>H2Y1N5</accession>
<organism evidence="2 3">
    <name type="scientific">Ciona intestinalis</name>
    <name type="common">Transparent sea squirt</name>
    <name type="synonym">Ascidia intestinalis</name>
    <dbReference type="NCBI Taxonomy" id="7719"/>
    <lineage>
        <taxon>Eukaryota</taxon>
        <taxon>Metazoa</taxon>
        <taxon>Chordata</taxon>
        <taxon>Tunicata</taxon>
        <taxon>Ascidiacea</taxon>
        <taxon>Phlebobranchia</taxon>
        <taxon>Cionidae</taxon>
        <taxon>Ciona</taxon>
    </lineage>
</organism>
<keyword evidence="1" id="KW-1133">Transmembrane helix</keyword>
<keyword evidence="1" id="KW-0812">Transmembrane</keyword>
<reference evidence="3" key="1">
    <citation type="journal article" date="2002" name="Science">
        <title>The draft genome of Ciona intestinalis: insights into chordate and vertebrate origins.</title>
        <authorList>
            <person name="Dehal P."/>
            <person name="Satou Y."/>
            <person name="Campbell R.K."/>
            <person name="Chapman J."/>
            <person name="Degnan B."/>
            <person name="De Tomaso A."/>
            <person name="Davidson B."/>
            <person name="Di Gregorio A."/>
            <person name="Gelpke M."/>
            <person name="Goodstein D.M."/>
            <person name="Harafuji N."/>
            <person name="Hastings K.E."/>
            <person name="Ho I."/>
            <person name="Hotta K."/>
            <person name="Huang W."/>
            <person name="Kawashima T."/>
            <person name="Lemaire P."/>
            <person name="Martinez D."/>
            <person name="Meinertzhagen I.A."/>
            <person name="Necula S."/>
            <person name="Nonaka M."/>
            <person name="Putnam N."/>
            <person name="Rash S."/>
            <person name="Saiga H."/>
            <person name="Satake M."/>
            <person name="Terry A."/>
            <person name="Yamada L."/>
            <person name="Wang H.G."/>
            <person name="Awazu S."/>
            <person name="Azumi K."/>
            <person name="Boore J."/>
            <person name="Branno M."/>
            <person name="Chin-Bow S."/>
            <person name="DeSantis R."/>
            <person name="Doyle S."/>
            <person name="Francino P."/>
            <person name="Keys D.N."/>
            <person name="Haga S."/>
            <person name="Hayashi H."/>
            <person name="Hino K."/>
            <person name="Imai K.S."/>
            <person name="Inaba K."/>
            <person name="Kano S."/>
            <person name="Kobayashi K."/>
            <person name="Kobayashi M."/>
            <person name="Lee B.I."/>
            <person name="Makabe K.W."/>
            <person name="Manohar C."/>
            <person name="Matassi G."/>
            <person name="Medina M."/>
            <person name="Mochizuki Y."/>
            <person name="Mount S."/>
            <person name="Morishita T."/>
            <person name="Miura S."/>
            <person name="Nakayama A."/>
            <person name="Nishizaka S."/>
            <person name="Nomoto H."/>
            <person name="Ohta F."/>
            <person name="Oishi K."/>
            <person name="Rigoutsos I."/>
            <person name="Sano M."/>
            <person name="Sasaki A."/>
            <person name="Sasakura Y."/>
            <person name="Shoguchi E."/>
            <person name="Shin-i T."/>
            <person name="Spagnuolo A."/>
            <person name="Stainier D."/>
            <person name="Suzuki M.M."/>
            <person name="Tassy O."/>
            <person name="Takatori N."/>
            <person name="Tokuoka M."/>
            <person name="Yagi K."/>
            <person name="Yoshizaki F."/>
            <person name="Wada S."/>
            <person name="Zhang C."/>
            <person name="Hyatt P.D."/>
            <person name="Larimer F."/>
            <person name="Detter C."/>
            <person name="Doggett N."/>
            <person name="Glavina T."/>
            <person name="Hawkins T."/>
            <person name="Richardson P."/>
            <person name="Lucas S."/>
            <person name="Kohara Y."/>
            <person name="Levine M."/>
            <person name="Satoh N."/>
            <person name="Rokhsar D.S."/>
        </authorList>
    </citation>
    <scope>NUCLEOTIDE SEQUENCE [LARGE SCALE GENOMIC DNA]</scope>
</reference>
<feature type="transmembrane region" description="Helical" evidence="1">
    <location>
        <begin position="28"/>
        <end position="49"/>
    </location>
</feature>
<dbReference type="EMBL" id="EAAA01002402">
    <property type="status" value="NOT_ANNOTATED_CDS"/>
    <property type="molecule type" value="Genomic_DNA"/>
</dbReference>
<reference evidence="2" key="4">
    <citation type="submission" date="2025-09" db="UniProtKB">
        <authorList>
            <consortium name="Ensembl"/>
        </authorList>
    </citation>
    <scope>IDENTIFICATION</scope>
</reference>
<proteinExistence type="predicted"/>
<evidence type="ECO:0000313" key="3">
    <source>
        <dbReference type="Proteomes" id="UP000008144"/>
    </source>
</evidence>
<reference evidence="2" key="2">
    <citation type="journal article" date="2008" name="Genome Biol.">
        <title>Improved genome assembly and evidence-based global gene model set for the chordate Ciona intestinalis: new insight into intron and operon populations.</title>
        <authorList>
            <person name="Satou Y."/>
            <person name="Mineta K."/>
            <person name="Ogasawara M."/>
            <person name="Sasakura Y."/>
            <person name="Shoguchi E."/>
            <person name="Ueno K."/>
            <person name="Yamada L."/>
            <person name="Matsumoto J."/>
            <person name="Wasserscheid J."/>
            <person name="Dewar K."/>
            <person name="Wiley G.B."/>
            <person name="Macmil S.L."/>
            <person name="Roe B.A."/>
            <person name="Zeller R.W."/>
            <person name="Hastings K.E."/>
            <person name="Lemaire P."/>
            <person name="Lindquist E."/>
            <person name="Endo T."/>
            <person name="Hotta K."/>
            <person name="Inaba K."/>
        </authorList>
    </citation>
    <scope>NUCLEOTIDE SEQUENCE [LARGE SCALE GENOMIC DNA]</scope>
    <source>
        <strain evidence="2">wild type</strain>
    </source>
</reference>
<dbReference type="Ensembl" id="ENSCINT00000037142.1">
    <property type="protein sequence ID" value="ENSCINP00000035819.1"/>
    <property type="gene ID" value="ENSCING00000022234.1"/>
</dbReference>
<dbReference type="AlphaFoldDB" id="H2Y1N5"/>
<reference evidence="2" key="3">
    <citation type="submission" date="2025-08" db="UniProtKB">
        <authorList>
            <consortium name="Ensembl"/>
        </authorList>
    </citation>
    <scope>IDENTIFICATION</scope>
</reference>
<dbReference type="InParanoid" id="H2Y1N5"/>
<keyword evidence="3" id="KW-1185">Reference proteome</keyword>
<dbReference type="Proteomes" id="UP000008144">
    <property type="component" value="Chromosome 7"/>
</dbReference>
<keyword evidence="1" id="KW-0472">Membrane</keyword>
<name>H2Y1N5_CIOIN</name>
<evidence type="ECO:0000256" key="1">
    <source>
        <dbReference type="SAM" id="Phobius"/>
    </source>
</evidence>
<sequence>MVSLLLTLHAHCEVSYQTVPASIPFEIAIALLISLVNTAAANPYFVLLARFNTSDTSLNL</sequence>
<protein>
    <submittedName>
        <fullName evidence="2">Uncharacterized protein</fullName>
    </submittedName>
</protein>